<organism evidence="1">
    <name type="scientific">viral metagenome</name>
    <dbReference type="NCBI Taxonomy" id="1070528"/>
    <lineage>
        <taxon>unclassified sequences</taxon>
        <taxon>metagenomes</taxon>
        <taxon>organismal metagenomes</taxon>
    </lineage>
</organism>
<dbReference type="EMBL" id="MN739146">
    <property type="protein sequence ID" value="QHS90785.1"/>
    <property type="molecule type" value="Genomic_DNA"/>
</dbReference>
<proteinExistence type="predicted"/>
<name>A0A6C0BEP4_9ZZZZ</name>
<protein>
    <submittedName>
        <fullName evidence="1">Uncharacterized protein</fullName>
    </submittedName>
</protein>
<sequence length="139" mass="15721">MKALSSISANVYMLQNNNKYLACSSTNPVSIIGFKHRKHAAMVKKILKYHEQTLEQDSTKRFTLTKKSDGTVWDADDINITSCAVVDTCIRFAVNNTQLVIIDDIVETRNKITLYKEDNTAVFVDVSMIKANMEKLLDD</sequence>
<reference evidence="1" key="1">
    <citation type="journal article" date="2020" name="Nature">
        <title>Giant virus diversity and host interactions through global metagenomics.</title>
        <authorList>
            <person name="Schulz F."/>
            <person name="Roux S."/>
            <person name="Paez-Espino D."/>
            <person name="Jungbluth S."/>
            <person name="Walsh D.A."/>
            <person name="Denef V.J."/>
            <person name="McMahon K.D."/>
            <person name="Konstantinidis K.T."/>
            <person name="Eloe-Fadrosh E.A."/>
            <person name="Kyrpides N.C."/>
            <person name="Woyke T."/>
        </authorList>
    </citation>
    <scope>NUCLEOTIDE SEQUENCE</scope>
    <source>
        <strain evidence="1">GVMAG-M-3300010354-11</strain>
    </source>
</reference>
<evidence type="ECO:0000313" key="1">
    <source>
        <dbReference type="EMBL" id="QHS90785.1"/>
    </source>
</evidence>
<accession>A0A6C0BEP4</accession>
<dbReference type="AlphaFoldDB" id="A0A6C0BEP4"/>